<keyword evidence="3" id="KW-0926">Vacuole</keyword>
<comment type="similarity">
    <text evidence="2">Belongs to the beta-catenin family.</text>
</comment>
<dbReference type="GeneID" id="20529086"/>
<dbReference type="STRING" id="691883.A0A058Z606"/>
<dbReference type="GO" id="GO:0005774">
    <property type="term" value="C:vacuolar membrane"/>
    <property type="evidence" value="ECO:0007669"/>
    <property type="project" value="UniProtKB-SubCell"/>
</dbReference>
<evidence type="ECO:0000256" key="1">
    <source>
        <dbReference type="ARBA" id="ARBA00004592"/>
    </source>
</evidence>
<dbReference type="InterPro" id="IPR000225">
    <property type="entry name" value="Armadillo"/>
</dbReference>
<dbReference type="EMBL" id="KB932207">
    <property type="protein sequence ID" value="KCV68942.1"/>
    <property type="molecule type" value="Genomic_DNA"/>
</dbReference>
<keyword evidence="5" id="KW-0472">Membrane</keyword>
<dbReference type="InterPro" id="IPR011989">
    <property type="entry name" value="ARM-like"/>
</dbReference>
<dbReference type="SMART" id="SM00185">
    <property type="entry name" value="ARM"/>
    <property type="match status" value="9"/>
</dbReference>
<comment type="subcellular location">
    <subcellularLocation>
        <location evidence="1">Vacuole membrane</location>
        <topology evidence="1">Lipid-anchor</topology>
    </subcellularLocation>
</comment>
<dbReference type="eggNOG" id="KOG4224">
    <property type="taxonomic scope" value="Eukaryota"/>
</dbReference>
<keyword evidence="6" id="KW-0449">Lipoprotein</keyword>
<proteinExistence type="inferred from homology"/>
<dbReference type="Gene3D" id="1.25.10.10">
    <property type="entry name" value="Leucine-rich Repeat Variant"/>
    <property type="match status" value="4"/>
</dbReference>
<feature type="repeat" description="ARM" evidence="8">
    <location>
        <begin position="136"/>
        <end position="178"/>
    </location>
</feature>
<evidence type="ECO:0000256" key="6">
    <source>
        <dbReference type="ARBA" id="ARBA00023288"/>
    </source>
</evidence>
<feature type="repeat" description="ARM" evidence="8">
    <location>
        <begin position="309"/>
        <end position="348"/>
    </location>
</feature>
<feature type="repeat" description="ARM" evidence="8">
    <location>
        <begin position="218"/>
        <end position="246"/>
    </location>
</feature>
<evidence type="ECO:0000313" key="9">
    <source>
        <dbReference type="EMBL" id="KCV68942.1"/>
    </source>
</evidence>
<dbReference type="GO" id="GO:0071562">
    <property type="term" value="P:nucleus-vacuole junction assembly"/>
    <property type="evidence" value="ECO:0007669"/>
    <property type="project" value="InterPro"/>
</dbReference>
<evidence type="ECO:0000256" key="8">
    <source>
        <dbReference type="PROSITE-ProRule" id="PRU00259"/>
    </source>
</evidence>
<evidence type="ECO:0000256" key="2">
    <source>
        <dbReference type="ARBA" id="ARBA00005462"/>
    </source>
</evidence>
<dbReference type="OrthoDB" id="7537227at2759"/>
<dbReference type="PANTHER" id="PTHR47249:SF1">
    <property type="entry name" value="VACUOLAR PROTEIN 8"/>
    <property type="match status" value="1"/>
</dbReference>
<protein>
    <recommendedName>
        <fullName evidence="7">Vacuolar protein 8</fullName>
    </recommendedName>
</protein>
<keyword evidence="10" id="KW-1185">Reference proteome</keyword>
<feature type="repeat" description="ARM" evidence="8">
    <location>
        <begin position="177"/>
        <end position="219"/>
    </location>
</feature>
<feature type="repeat" description="ARM" evidence="8">
    <location>
        <begin position="94"/>
        <end position="132"/>
    </location>
</feature>
<evidence type="ECO:0000256" key="7">
    <source>
        <dbReference type="ARBA" id="ARBA00026209"/>
    </source>
</evidence>
<accession>A0A058Z606</accession>
<sequence length="600" mass="66008">MGCCNSSLSQQGHSDQEAPLLNVDERHATQTLVRYTQRTQYSSSMMNNHDEVTLDQALSAVSVLCYSNELSMKRSASLFYLNLIKEEGFRATRETLKPLMNLLTCDDLEVLRPATIALGNLAATDSRNKTLIVELQGLRLLTNLLINPSSDILCNVCGCFTNLSSSDENKSRIVECGALPFLVALCSFPDVRVVRNACGTLLNLSQHRPNCQHLIRAGCLTVFITLLSSDDPDTVKYASAALSNLAVIPDYRREMLQYIHPLLTGLVHCIKGSAFALQPSLPHIQTQAALALLNLASDDIYQLRIANAGAIPYLLKILQQDTPTLTLASVALLRNLSIHPDNEAELVRGNCIPLLLGLIEKTLDQLEDHPANVTGAIRNFFDLICHCVSCLRNISTSDQNREAFLESRGVEIFRRIFLLPPRVNIPDLVLCETAAAVAILSLTGTVREELLLAHTKGPAGPSAGLETSTLFLLTEMLSSGKPDLVANCAAAIGNLAPSPTCQRQLRVLWPQVSTYFLNLLLSEKSSSLHIAIWTLSEFSSKSDIKDLITSDQRIYNKIVELSKIQPPPLASEGDDAYYEQYLLNEVYRFTTTIMENLATP</sequence>
<dbReference type="PROSITE" id="PS50176">
    <property type="entry name" value="ARM_REPEAT"/>
    <property type="match status" value="5"/>
</dbReference>
<dbReference type="GO" id="GO:0043495">
    <property type="term" value="F:protein-membrane adaptor activity"/>
    <property type="evidence" value="ECO:0007669"/>
    <property type="project" value="InterPro"/>
</dbReference>
<dbReference type="Proteomes" id="UP000030693">
    <property type="component" value="Unassembled WGS sequence"/>
</dbReference>
<evidence type="ECO:0000313" key="10">
    <source>
        <dbReference type="Proteomes" id="UP000030693"/>
    </source>
</evidence>
<gene>
    <name evidence="9" type="ORF">H696_04361</name>
</gene>
<evidence type="ECO:0000256" key="3">
    <source>
        <dbReference type="ARBA" id="ARBA00022554"/>
    </source>
</evidence>
<name>A0A058Z606_FONAL</name>
<evidence type="ECO:0000256" key="5">
    <source>
        <dbReference type="ARBA" id="ARBA00023136"/>
    </source>
</evidence>
<dbReference type="SUPFAM" id="SSF48371">
    <property type="entry name" value="ARM repeat"/>
    <property type="match status" value="2"/>
</dbReference>
<dbReference type="InterPro" id="IPR016024">
    <property type="entry name" value="ARM-type_fold"/>
</dbReference>
<organism evidence="9">
    <name type="scientific">Fonticula alba</name>
    <name type="common">Slime mold</name>
    <dbReference type="NCBI Taxonomy" id="691883"/>
    <lineage>
        <taxon>Eukaryota</taxon>
        <taxon>Rotosphaerida</taxon>
        <taxon>Fonticulaceae</taxon>
        <taxon>Fonticula</taxon>
    </lineage>
</organism>
<dbReference type="InterPro" id="IPR045156">
    <property type="entry name" value="Vac8"/>
</dbReference>
<keyword evidence="4" id="KW-0677">Repeat</keyword>
<evidence type="ECO:0000256" key="4">
    <source>
        <dbReference type="ARBA" id="ARBA00022737"/>
    </source>
</evidence>
<dbReference type="PANTHER" id="PTHR47249">
    <property type="entry name" value="VACUOLAR PROTEIN 8"/>
    <property type="match status" value="1"/>
</dbReference>
<reference evidence="9" key="1">
    <citation type="submission" date="2013-04" db="EMBL/GenBank/DDBJ databases">
        <title>The Genome Sequence of Fonticula alba ATCC 38817.</title>
        <authorList>
            <consortium name="The Broad Institute Genomics Platform"/>
            <person name="Russ C."/>
            <person name="Cuomo C."/>
            <person name="Burger G."/>
            <person name="Gray M.W."/>
            <person name="Holland P.W.H."/>
            <person name="King N."/>
            <person name="Lang F.B.F."/>
            <person name="Roger A.J."/>
            <person name="Ruiz-Trillo I."/>
            <person name="Brown M."/>
            <person name="Walker B."/>
            <person name="Young S."/>
            <person name="Zeng Q."/>
            <person name="Gargeya S."/>
            <person name="Fitzgerald M."/>
            <person name="Haas B."/>
            <person name="Abouelleil A."/>
            <person name="Allen A.W."/>
            <person name="Alvarado L."/>
            <person name="Arachchi H.M."/>
            <person name="Berlin A.M."/>
            <person name="Chapman S.B."/>
            <person name="Gainer-Dewar J."/>
            <person name="Goldberg J."/>
            <person name="Griggs A."/>
            <person name="Gujja S."/>
            <person name="Hansen M."/>
            <person name="Howarth C."/>
            <person name="Imamovic A."/>
            <person name="Ireland A."/>
            <person name="Larimer J."/>
            <person name="McCowan C."/>
            <person name="Murphy C."/>
            <person name="Pearson M."/>
            <person name="Poon T.W."/>
            <person name="Priest M."/>
            <person name="Roberts A."/>
            <person name="Saif S."/>
            <person name="Shea T."/>
            <person name="Sisk P."/>
            <person name="Sykes S."/>
            <person name="Wortman J."/>
            <person name="Nusbaum C."/>
            <person name="Birren B."/>
        </authorList>
    </citation>
    <scope>NUCLEOTIDE SEQUENCE [LARGE SCALE GENOMIC DNA]</scope>
    <source>
        <strain evidence="9">ATCC 38817</strain>
    </source>
</reference>
<dbReference type="Pfam" id="PF00514">
    <property type="entry name" value="Arm"/>
    <property type="match status" value="4"/>
</dbReference>
<dbReference type="RefSeq" id="XP_009496513.1">
    <property type="nucleotide sequence ID" value="XM_009498238.1"/>
</dbReference>
<dbReference type="AlphaFoldDB" id="A0A058Z606"/>